<dbReference type="EC" id="3.5.99.6" evidence="3"/>
<dbReference type="Gene3D" id="3.40.50.1360">
    <property type="match status" value="1"/>
</dbReference>
<comment type="caution">
    <text evidence="3">Lacks conserved residue(s) required for the propagation of feature annotation.</text>
</comment>
<feature type="domain" description="Glucosamine/galactosamine-6-phosphate isomerase" evidence="4">
    <location>
        <begin position="12"/>
        <end position="225"/>
    </location>
</feature>
<reference evidence="5 6" key="1">
    <citation type="submission" date="2021-04" db="EMBL/GenBank/DDBJ databases">
        <title>Draft genome sequence of Paenibacillus cisolokensis, LC2-13A.</title>
        <authorList>
            <person name="Uke A."/>
            <person name="Chhe C."/>
            <person name="Baramee S."/>
            <person name="Kosugi A."/>
        </authorList>
    </citation>
    <scope>NUCLEOTIDE SEQUENCE [LARGE SCALE GENOMIC DNA]</scope>
    <source>
        <strain evidence="5 6">LC2-13A</strain>
    </source>
</reference>
<comment type="function">
    <text evidence="3">Catalyzes the reversible isomerization-deamination of glucosamine 6-phosphate (GlcN6P) to form fructose 6-phosphate (Fru6P) and ammonium ion.</text>
</comment>
<evidence type="ECO:0000256" key="1">
    <source>
        <dbReference type="ARBA" id="ARBA00022801"/>
    </source>
</evidence>
<dbReference type="NCBIfam" id="TIGR00502">
    <property type="entry name" value="nagB"/>
    <property type="match status" value="1"/>
</dbReference>
<evidence type="ECO:0000256" key="2">
    <source>
        <dbReference type="ARBA" id="ARBA00023277"/>
    </source>
</evidence>
<comment type="similarity">
    <text evidence="3">Belongs to the glucosamine/galactosamine-6-phosphate isomerase family. NagB subfamily.</text>
</comment>
<proteinExistence type="inferred from homology"/>
<dbReference type="HAMAP" id="MF_01241">
    <property type="entry name" value="GlcN6P_deamin"/>
    <property type="match status" value="1"/>
</dbReference>
<keyword evidence="2 3" id="KW-0119">Carbohydrate metabolism</keyword>
<feature type="active site" description="For ring-opening step" evidence="3">
    <location>
        <position position="134"/>
    </location>
</feature>
<dbReference type="InterPro" id="IPR004547">
    <property type="entry name" value="Glucosamine6P_isomerase"/>
</dbReference>
<organism evidence="5 6">
    <name type="scientific">Paenibacillus cisolokensis</name>
    <dbReference type="NCBI Taxonomy" id="1658519"/>
    <lineage>
        <taxon>Bacteria</taxon>
        <taxon>Bacillati</taxon>
        <taxon>Bacillota</taxon>
        <taxon>Bacilli</taxon>
        <taxon>Bacillales</taxon>
        <taxon>Paenibacillaceae</taxon>
        <taxon>Paenibacillus</taxon>
    </lineage>
</organism>
<evidence type="ECO:0000313" key="5">
    <source>
        <dbReference type="EMBL" id="GIQ65864.1"/>
    </source>
</evidence>
<keyword evidence="1 3" id="KW-0378">Hydrolase</keyword>
<dbReference type="PANTHER" id="PTHR11280">
    <property type="entry name" value="GLUCOSAMINE-6-PHOSPHATE ISOMERASE"/>
    <property type="match status" value="1"/>
</dbReference>
<dbReference type="InterPro" id="IPR006148">
    <property type="entry name" value="Glc/Gal-6P_isomerase"/>
</dbReference>
<accession>A0ABQ4NCA9</accession>
<dbReference type="PANTHER" id="PTHR11280:SF5">
    <property type="entry name" value="GLUCOSAMINE-6-PHOSPHATE ISOMERASE"/>
    <property type="match status" value="1"/>
</dbReference>
<sequence length="240" mass="26766">MEIRIFDDQSELDRYAASLFAETVRRKPDAVLGLATGSTPIGIYEKIVEEHRRGLSFREVTTFNLDEYVGLPRNHEQSYYTYMQKHLFAHIDIRPENVHLPNGTADDLAAECARYDALLAKHPIDIQLLGLGHNGHIGFNEPDESLIGETHVVELKRETLEANARFFASIRDVPTHAVTMGVGAILRAKTIVLAARGTDKARIVKEALQGPITTKCPASLLQTHAHVIVLLDREAGRELE</sequence>
<dbReference type="InterPro" id="IPR018321">
    <property type="entry name" value="Glucosamine6P_isomerase_CS"/>
</dbReference>
<dbReference type="SUPFAM" id="SSF100950">
    <property type="entry name" value="NagB/RpiA/CoA transferase-like"/>
    <property type="match status" value="1"/>
</dbReference>
<comment type="pathway">
    <text evidence="3">Amino-sugar metabolism; N-acetylneuraminate degradation; D-fructose 6-phosphate from N-acetylneuraminate: step 5/5.</text>
</comment>
<gene>
    <name evidence="3 5" type="primary">nagB</name>
    <name evidence="5" type="ORF">PACILC2_44320</name>
</gene>
<feature type="active site" description="Proton acceptor; for ring-opening step" evidence="3">
    <location>
        <position position="136"/>
    </location>
</feature>
<dbReference type="Proteomes" id="UP000680304">
    <property type="component" value="Unassembled WGS sequence"/>
</dbReference>
<evidence type="ECO:0000259" key="4">
    <source>
        <dbReference type="Pfam" id="PF01182"/>
    </source>
</evidence>
<comment type="caution">
    <text evidence="5">The sequence shown here is derived from an EMBL/GenBank/DDBJ whole genome shotgun (WGS) entry which is preliminary data.</text>
</comment>
<dbReference type="InterPro" id="IPR037171">
    <property type="entry name" value="NagB/RpiA_transferase-like"/>
</dbReference>
<evidence type="ECO:0000313" key="6">
    <source>
        <dbReference type="Proteomes" id="UP000680304"/>
    </source>
</evidence>
<protein>
    <recommendedName>
        <fullName evidence="3">Glucosamine-6-phosphate deaminase</fullName>
        <ecNumber evidence="3">3.5.99.6</ecNumber>
    </recommendedName>
    <alternativeName>
        <fullName evidence="3">GlcN6P deaminase</fullName>
        <shortName evidence="3">GNPDA</shortName>
    </alternativeName>
    <alternativeName>
        <fullName evidence="3">Glucosamine-6-phosphate isomerase</fullName>
    </alternativeName>
</protein>
<name>A0ABQ4NCA9_9BACL</name>
<feature type="active site" description="Proton acceptor; for enolization step" evidence="3">
    <location>
        <position position="66"/>
    </location>
</feature>
<keyword evidence="6" id="KW-1185">Reference proteome</keyword>
<dbReference type="CDD" id="cd01399">
    <property type="entry name" value="GlcN6P_deaminase"/>
    <property type="match status" value="1"/>
</dbReference>
<comment type="catalytic activity">
    <reaction evidence="3">
        <text>alpha-D-glucosamine 6-phosphate + H2O = beta-D-fructose 6-phosphate + NH4(+)</text>
        <dbReference type="Rhea" id="RHEA:12172"/>
        <dbReference type="ChEBI" id="CHEBI:15377"/>
        <dbReference type="ChEBI" id="CHEBI:28938"/>
        <dbReference type="ChEBI" id="CHEBI:57634"/>
        <dbReference type="ChEBI" id="CHEBI:75989"/>
        <dbReference type="EC" id="3.5.99.6"/>
    </reaction>
</comment>
<feature type="active site" description="For ring-opening step" evidence="3">
    <location>
        <position position="141"/>
    </location>
</feature>
<dbReference type="RefSeq" id="WP_062491773.1">
    <property type="nucleotide sequence ID" value="NZ_BOVJ01000157.1"/>
</dbReference>
<dbReference type="EMBL" id="BOVJ01000157">
    <property type="protein sequence ID" value="GIQ65864.1"/>
    <property type="molecule type" value="Genomic_DNA"/>
</dbReference>
<dbReference type="PROSITE" id="PS01161">
    <property type="entry name" value="GLC_GALNAC_ISOMERASE"/>
    <property type="match status" value="1"/>
</dbReference>
<dbReference type="Pfam" id="PF01182">
    <property type="entry name" value="Glucosamine_iso"/>
    <property type="match status" value="1"/>
</dbReference>
<evidence type="ECO:0000256" key="3">
    <source>
        <dbReference type="HAMAP-Rule" id="MF_01241"/>
    </source>
</evidence>